<reference evidence="8 9" key="1">
    <citation type="submission" date="2019-03" db="EMBL/GenBank/DDBJ databases">
        <title>Genomic Encyclopedia of Type Strains, Phase IV (KMG-IV): sequencing the most valuable type-strain genomes for metagenomic binning, comparative biology and taxonomic classification.</title>
        <authorList>
            <person name="Goeker M."/>
        </authorList>
    </citation>
    <scope>NUCLEOTIDE SEQUENCE [LARGE SCALE GENOMIC DNA]</scope>
    <source>
        <strain evidence="8 9">DSM 18401</strain>
    </source>
</reference>
<evidence type="ECO:0000256" key="1">
    <source>
        <dbReference type="ARBA" id="ARBA00004651"/>
    </source>
</evidence>
<evidence type="ECO:0000256" key="3">
    <source>
        <dbReference type="ARBA" id="ARBA00022989"/>
    </source>
</evidence>
<evidence type="ECO:0000256" key="5">
    <source>
        <dbReference type="SAM" id="Phobius"/>
    </source>
</evidence>
<feature type="domain" description="ABC transmembrane type-1" evidence="7">
    <location>
        <begin position="18"/>
        <end position="252"/>
    </location>
</feature>
<keyword evidence="8" id="KW-0067">ATP-binding</keyword>
<comment type="caution">
    <text evidence="8">The sequence shown here is derived from an EMBL/GenBank/DDBJ whole genome shotgun (WGS) entry which is preliminary data.</text>
</comment>
<name>A0A4R2CGW9_SHIGR</name>
<dbReference type="InterPro" id="IPR027417">
    <property type="entry name" value="P-loop_NTPase"/>
</dbReference>
<dbReference type="Pfam" id="PF00664">
    <property type="entry name" value="ABC_membrane"/>
    <property type="match status" value="1"/>
</dbReference>
<evidence type="ECO:0000259" key="6">
    <source>
        <dbReference type="PROSITE" id="PS50893"/>
    </source>
</evidence>
<feature type="transmembrane region" description="Helical" evidence="5">
    <location>
        <begin position="206"/>
        <end position="224"/>
    </location>
</feature>
<dbReference type="Gene3D" id="3.40.50.300">
    <property type="entry name" value="P-loop containing nucleotide triphosphate hydrolases"/>
    <property type="match status" value="2"/>
</dbReference>
<feature type="transmembrane region" description="Helical" evidence="5">
    <location>
        <begin position="16"/>
        <end position="34"/>
    </location>
</feature>
<keyword evidence="2 5" id="KW-0812">Transmembrane</keyword>
<dbReference type="GO" id="GO:0005524">
    <property type="term" value="F:ATP binding"/>
    <property type="evidence" value="ECO:0007669"/>
    <property type="project" value="UniProtKB-KW"/>
</dbReference>
<dbReference type="EMBL" id="SLVX01000017">
    <property type="protein sequence ID" value="TCN39495.1"/>
    <property type="molecule type" value="Genomic_DNA"/>
</dbReference>
<keyword evidence="8" id="KW-0547">Nucleotide-binding</keyword>
<sequence>MSLKPKIRYVGWPTRLRLIFLGLVIVNGLFKLYISTYKGRLGERLLRRIRYELVDRLLRFPPANLRRMKPAEIASMVKDEVEPLGGFSGDAFVQPALLGAQALAALVFILVQNVWLGMIAAVMATIQIGIIPRMRQRLITLGRQRQLTARQLSGRVSELAEGVGAIRAFDTSNYERADVSHRLGRIFQIRYDLYQWKFMVKFINNFLAQLTPFFFYLIGGWLAIRGSLDVGQLVAVIAAYRDLPGPLKELIDWDQARQDVQVKYEQVVDQFRSDALLSPEAQALTRSADRPVLPLEIRDLTINDDAGTALLAHATLHVGDGETIALVNENGVDAETVTAAIGRMFWPDGGRIIAGGQNLLDLPDAVSGRAITYIAEESYFFQGTLRDNLLYGLKHAPGEGDATEDRAWQVKEARAAGNVDYDIHADWVDYGLVNRGGGDLMDPVIEVLTAVQLRGDVIQFALQSPLDPARKPELAARLVELRAALRARLAEEGKSGLVLPFDPDAYNSEATILENLLFGVIASDADARRLIADTATLRGIVDDSGTAAILFDLGREAARNIAEIFGDLPADHALFNDMPFTAEDVARLRTTLARVGEAGFAESAFEHQRELIQLSFHYVEPRYRFELLTPAIMAQIVETRHRLREELPSVPELGVEPYDPLRYTGSASLLDNIVFGKIGRSSHDAQAQIRATVTALLEEHGLIREIIALGLDYDAGTGGRRLSFQQRQKFNLARGLLRRSDLYVFNRPLSGVDRRGQAAIIANVLDLLRDGAERRSIVWALSSPGLAALFRRVVVFGDGKLADDAPFAALSAKYPMLQEAGQ</sequence>
<dbReference type="PANTHER" id="PTHR43394:SF1">
    <property type="entry name" value="ATP-BINDING CASSETTE SUB-FAMILY B MEMBER 10, MITOCHONDRIAL"/>
    <property type="match status" value="1"/>
</dbReference>
<dbReference type="InterPro" id="IPR011527">
    <property type="entry name" value="ABC1_TM_dom"/>
</dbReference>
<dbReference type="GO" id="GO:0005886">
    <property type="term" value="C:plasma membrane"/>
    <property type="evidence" value="ECO:0007669"/>
    <property type="project" value="UniProtKB-SubCell"/>
</dbReference>
<feature type="transmembrane region" description="Helical" evidence="5">
    <location>
        <begin position="102"/>
        <end position="131"/>
    </location>
</feature>
<comment type="subcellular location">
    <subcellularLocation>
        <location evidence="1">Cell membrane</location>
        <topology evidence="1">Multi-pass membrane protein</topology>
    </subcellularLocation>
</comment>
<dbReference type="InterPro" id="IPR036640">
    <property type="entry name" value="ABC1_TM_sf"/>
</dbReference>
<keyword evidence="9" id="KW-1185">Reference proteome</keyword>
<organism evidence="8 9">
    <name type="scientific">Shinella granuli</name>
    <dbReference type="NCBI Taxonomy" id="323621"/>
    <lineage>
        <taxon>Bacteria</taxon>
        <taxon>Pseudomonadati</taxon>
        <taxon>Pseudomonadota</taxon>
        <taxon>Alphaproteobacteria</taxon>
        <taxon>Hyphomicrobiales</taxon>
        <taxon>Rhizobiaceae</taxon>
        <taxon>Shinella</taxon>
    </lineage>
</organism>
<protein>
    <submittedName>
        <fullName evidence="8">Putative ABC transport system ATP-binding protein</fullName>
    </submittedName>
</protein>
<evidence type="ECO:0000256" key="2">
    <source>
        <dbReference type="ARBA" id="ARBA00022692"/>
    </source>
</evidence>
<gene>
    <name evidence="8" type="ORF">EV665_117123</name>
</gene>
<dbReference type="InterPro" id="IPR039421">
    <property type="entry name" value="Type_1_exporter"/>
</dbReference>
<evidence type="ECO:0000313" key="8">
    <source>
        <dbReference type="EMBL" id="TCN39495.1"/>
    </source>
</evidence>
<proteinExistence type="predicted"/>
<dbReference type="PROSITE" id="PS50893">
    <property type="entry name" value="ABC_TRANSPORTER_2"/>
    <property type="match status" value="1"/>
</dbReference>
<dbReference type="AlphaFoldDB" id="A0A4R2CGW9"/>
<dbReference type="Gene3D" id="1.20.1560.10">
    <property type="entry name" value="ABC transporter type 1, transmembrane domain"/>
    <property type="match status" value="1"/>
</dbReference>
<evidence type="ECO:0000313" key="9">
    <source>
        <dbReference type="Proteomes" id="UP000295351"/>
    </source>
</evidence>
<dbReference type="GO" id="GO:0015421">
    <property type="term" value="F:ABC-type oligopeptide transporter activity"/>
    <property type="evidence" value="ECO:0007669"/>
    <property type="project" value="TreeGrafter"/>
</dbReference>
<dbReference type="PROSITE" id="PS50929">
    <property type="entry name" value="ABC_TM1F"/>
    <property type="match status" value="1"/>
</dbReference>
<evidence type="ECO:0000256" key="4">
    <source>
        <dbReference type="ARBA" id="ARBA00023136"/>
    </source>
</evidence>
<dbReference type="SUPFAM" id="SSF52540">
    <property type="entry name" value="P-loop containing nucleoside triphosphate hydrolases"/>
    <property type="match status" value="1"/>
</dbReference>
<dbReference type="RefSeq" id="WP_133035806.1">
    <property type="nucleotide sequence ID" value="NZ_BAABEI010000012.1"/>
</dbReference>
<dbReference type="CDD" id="cd07346">
    <property type="entry name" value="ABC_6TM_exporters"/>
    <property type="match status" value="1"/>
</dbReference>
<dbReference type="SUPFAM" id="SSF90123">
    <property type="entry name" value="ABC transporter transmembrane region"/>
    <property type="match status" value="1"/>
</dbReference>
<feature type="domain" description="ABC transporter" evidence="6">
    <location>
        <begin position="295"/>
        <end position="820"/>
    </location>
</feature>
<dbReference type="InterPro" id="IPR003439">
    <property type="entry name" value="ABC_transporter-like_ATP-bd"/>
</dbReference>
<dbReference type="Proteomes" id="UP000295351">
    <property type="component" value="Unassembled WGS sequence"/>
</dbReference>
<evidence type="ECO:0000259" key="7">
    <source>
        <dbReference type="PROSITE" id="PS50929"/>
    </source>
</evidence>
<keyword evidence="4 5" id="KW-0472">Membrane</keyword>
<accession>A0A4R2CGW9</accession>
<dbReference type="GO" id="GO:0016887">
    <property type="term" value="F:ATP hydrolysis activity"/>
    <property type="evidence" value="ECO:0007669"/>
    <property type="project" value="InterPro"/>
</dbReference>
<dbReference type="PANTHER" id="PTHR43394">
    <property type="entry name" value="ATP-DEPENDENT PERMEASE MDL1, MITOCHONDRIAL"/>
    <property type="match status" value="1"/>
</dbReference>
<keyword evidence="3 5" id="KW-1133">Transmembrane helix</keyword>